<keyword evidence="1" id="KW-1133">Transmembrane helix</keyword>
<reference evidence="2 3" key="1">
    <citation type="journal article" date="2009" name="Stand. Genomic Sci.">
        <title>Complete genome sequence of Rhodothermus marinus type strain (R-10).</title>
        <authorList>
            <person name="Nolan M."/>
            <person name="Tindall B.J."/>
            <person name="Pomrenke H."/>
            <person name="Lapidus A."/>
            <person name="Copeland A."/>
            <person name="Glavina Del Rio T."/>
            <person name="Lucas S."/>
            <person name="Chen F."/>
            <person name="Tice H."/>
            <person name="Cheng J.F."/>
            <person name="Saunders E."/>
            <person name="Han C."/>
            <person name="Bruce D."/>
            <person name="Goodwin L."/>
            <person name="Chain P."/>
            <person name="Pitluck S."/>
            <person name="Ovchinikova G."/>
            <person name="Pati A."/>
            <person name="Ivanova N."/>
            <person name="Mavromatis K."/>
            <person name="Chen A."/>
            <person name="Palaniappan K."/>
            <person name="Land M."/>
            <person name="Hauser L."/>
            <person name="Chang Y.J."/>
            <person name="Jeffries C.D."/>
            <person name="Brettin T."/>
            <person name="Goker M."/>
            <person name="Bristow J."/>
            <person name="Eisen J.A."/>
            <person name="Markowitz V."/>
            <person name="Hugenholtz P."/>
            <person name="Kyrpides N.C."/>
            <person name="Klenk H.P."/>
            <person name="Detter J.C."/>
        </authorList>
    </citation>
    <scope>NUCLEOTIDE SEQUENCE [LARGE SCALE GENOMIC DNA]</scope>
    <source>
        <strain evidence="3">ATCC 43812 / DSM 4252 / R-10</strain>
    </source>
</reference>
<accession>D0MFK7</accession>
<gene>
    <name evidence="2" type="ordered locus">Rmar_0635</name>
</gene>
<proteinExistence type="predicted"/>
<keyword evidence="1" id="KW-0472">Membrane</keyword>
<keyword evidence="1" id="KW-0812">Transmembrane</keyword>
<keyword evidence="3" id="KW-1185">Reference proteome</keyword>
<dbReference type="STRING" id="518766.Rmar_0635"/>
<dbReference type="HOGENOM" id="CLU_3157189_0_0_10"/>
<name>D0MFK7_RHOM4</name>
<protein>
    <submittedName>
        <fullName evidence="2">Uncharacterized protein</fullName>
    </submittedName>
</protein>
<dbReference type="AlphaFoldDB" id="D0MFK7"/>
<dbReference type="KEGG" id="rmr:Rmar_0635"/>
<sequence>MDELLLLLQQQPPAGRELTIWGIVIPAAVLLVSFLVAVGLYRHFSRPH</sequence>
<evidence type="ECO:0000313" key="3">
    <source>
        <dbReference type="Proteomes" id="UP000002221"/>
    </source>
</evidence>
<organism evidence="2 3">
    <name type="scientific">Rhodothermus marinus (strain ATCC 43812 / DSM 4252 / R-10)</name>
    <name type="common">Rhodothermus obamensis</name>
    <dbReference type="NCBI Taxonomy" id="518766"/>
    <lineage>
        <taxon>Bacteria</taxon>
        <taxon>Pseudomonadati</taxon>
        <taxon>Rhodothermota</taxon>
        <taxon>Rhodothermia</taxon>
        <taxon>Rhodothermales</taxon>
        <taxon>Rhodothermaceae</taxon>
        <taxon>Rhodothermus</taxon>
    </lineage>
</organism>
<dbReference type="Proteomes" id="UP000002221">
    <property type="component" value="Chromosome"/>
</dbReference>
<dbReference type="RefSeq" id="WP_012843146.1">
    <property type="nucleotide sequence ID" value="NC_013501.1"/>
</dbReference>
<feature type="transmembrane region" description="Helical" evidence="1">
    <location>
        <begin position="20"/>
        <end position="41"/>
    </location>
</feature>
<evidence type="ECO:0000256" key="1">
    <source>
        <dbReference type="SAM" id="Phobius"/>
    </source>
</evidence>
<evidence type="ECO:0000313" key="2">
    <source>
        <dbReference type="EMBL" id="ACY47534.1"/>
    </source>
</evidence>
<dbReference type="EMBL" id="CP001807">
    <property type="protein sequence ID" value="ACY47534.1"/>
    <property type="molecule type" value="Genomic_DNA"/>
</dbReference>